<feature type="repeat" description="LDL-receptor class B" evidence="11">
    <location>
        <begin position="561"/>
        <end position="603"/>
    </location>
</feature>
<dbReference type="SUPFAM" id="SSF63825">
    <property type="entry name" value="YWTD domain"/>
    <property type="match status" value="4"/>
</dbReference>
<sequence>MSFMIYLFVFLLFTTFAMGRRAPASPSLLLANLADIRLIPANDPNNTMIVVNNLKKASAIDFLYKEQLVFWIDLWDTGKGKLQYVDMSNPLHQKMDVIDSGMAMPDGLACDWVGNKLYWTDAETDRIEVSELNGTSRKVLIWNNLDQPRAIAVAPEQAYMFWTDWGEKPKIERAGMDGSGRMTLVDKNIYWPNGITIDYETQMVYWVEANYHFIHCISMDGTNRKEIVNSNQIGLALKPGPSTQNGNHSAFTAPSATNKPQSFKRDQDTDEESKSMSVLQHPFAITLYEEYIYWTDWETDSVHYMAKNGTGLPAVVKGNWQGDLYPNDLQVYNPKRQKPSPNPCGESNGGCSHLCLLSPNPPGYQCACPTGIRINNDKKTCKKSPNEILLLARRSDIRMISLDTPDNTDVIVPLSLVQHAVAIDYDPVDGFLYWTDDDRSAIIRSRLNGSDAKILVKDNVEQADGIAVDWIARNLYWTDTKRDYIAVSRLNGTSRKVIIETAMDEPRAIVLNPTAGHMYWTDWGKKEPKIERANLDGSDRMIFVKKGLMWPNGLSIDRQKEILFWADAAEDRIEMIYLNGTGRRTLLEDHLPHVFGLSCLGDYLYWTDWQRRRIDRMKVGFPKTRKMLIDRLPDLMGIVATSMEPQPGSNPCASNNGGCSHLCLYTPQGPRCQCPNGLELAPDMLGCIVPEAYLLFSLPAVGSIRGISLDTAAGDSPIPFTTSVDANALDFSVADNMIYWIDVTNKKISRAYMNGSHVEDFISVGLESLEGLAVDWIGRNVYWSDAATKRIEVARMDGTSRRPIIWENLDDLRSLAVDPSNGYIYWSQWGPDPCIMRAELDGSNPVEINENPVGRPNSLTIDYAEQRLYFVDLEIRTIVSTNMNGSDLREVVRGKSNQTFFSLTLFGDYIYWSDSTKKSIERANKITGNNSRVIEKGLSDLEDMLVYHASRQSGVTACSHLNGGCQHLCLSLHAGRHKCSCPAHYTLNPDNVTCAAPKNFLLVSRNKYITRIIFESSNGQVGVVPGGVMGNRGSSKRQQPQPVTIKPGPDAVLPIRGIKEAFAIDYDPIDQRVYWLDYKLAQIWSSRPNGTDRRILLDGNRTGHKPYDIAVDPYSRAMYWTDAANNTINLIKLNGTVVGTVLTGPIKPGVSGRSSFEAMPRKLAVDPMRGRMYFTNICRDVKSCRLKIVVATIDGSDPIVLIPRSLRNVTALAVDSKSKQLFWADRNIIEKSTLDGKERTAFIQTGLLAPVGLTVFGENLYWVDAEASGGLIEGANKMDRSNRHKIQGRVDHLRDVVAVTSMTLDDLNKHPCKTDNGGCSHICLPNEDGTSKCLCPNHLTKSDEFVCIEPPTCPPNHFTCSSRNGCVPINWLCDGKPECDDKSDEMDCPPCAPDQFQCGSIVSTADHAGNNKLLLDKLVEAAGSQCVPKDARCNGQIDCRDSSDEIHCDCLENEFECASGECIPLSKKCNQKKDCSDGSDEICSSQALWPLFHGTQYLVQNQQHNNRSTPLIGTAQSDPDNTYVIVIGIFCGCVLLIGIVVFLRHCMAHNNSSYSTPVFLWSPGNLNSNLNVNLEFQQHVDPADPASHRTSASGNSGDAGHKKASSNGPSHSTTSFNVSIVHPRGRSAAHSKGIPLRVIHPGVNSALAAPWPGYPYAVRGNETVVVDRPGIPGASSSSSSKTVVNCFPETWNPPPSPATDRSEGKSGECYYPEAPLPRPPYHHKCRSSRGHRRQHHRNTGPPPPTPCTTEDNCDDAEVCSKSRAYVNTSKRGAAGSRSGGSSGGSVPHDPPPPYFRHHHHQCCYHCPQHYSGHQQRGCHHFSPAYHHSRCDGMENSSSSSSRCQSCDCQNSDTADCSCTEASQPSCPPSYHGRQRSSRRRSARKYTSDLNYDSDPFAPPPTPHSQYLSECCYTHGETTEADEPLEDDIPEQANREVEEITSRIDEGSESDRLLEGAAEPDFFDPNELDEIEEEDEEGRTTDDADTVLLAPRQGGDVSARTSPSITERSFFARNPPPSPVSSS</sequence>
<dbReference type="InterPro" id="IPR000742">
    <property type="entry name" value="EGF"/>
</dbReference>
<evidence type="ECO:0000256" key="10">
    <source>
        <dbReference type="PROSITE-ProRule" id="PRU00124"/>
    </source>
</evidence>
<feature type="chain" id="PRO_5026004298" evidence="14">
    <location>
        <begin position="20"/>
        <end position="2022"/>
    </location>
</feature>
<evidence type="ECO:0000256" key="1">
    <source>
        <dbReference type="ARBA" id="ARBA00004167"/>
    </source>
</evidence>
<feature type="repeat" description="LDL-receptor class B" evidence="11">
    <location>
        <begin position="473"/>
        <end position="515"/>
    </location>
</feature>
<evidence type="ECO:0000256" key="8">
    <source>
        <dbReference type="ARBA" id="ARBA00023170"/>
    </source>
</evidence>
<dbReference type="PANTHER" id="PTHR46513:SF41">
    <property type="entry name" value="LOW-DENSITY LIPOPROTEIN RECEPTOR-RELATED PROTEIN"/>
    <property type="match status" value="1"/>
</dbReference>
<feature type="region of interest" description="Disordered" evidence="12">
    <location>
        <begin position="1769"/>
        <end position="1791"/>
    </location>
</feature>
<comment type="caution">
    <text evidence="10">Lacks conserved residue(s) required for the propagation of feature annotation.</text>
</comment>
<feature type="repeat" description="LDL-receptor class B" evidence="11">
    <location>
        <begin position="822"/>
        <end position="865"/>
    </location>
</feature>
<keyword evidence="9" id="KW-0325">Glycoprotein</keyword>
<keyword evidence="13" id="KW-1133">Transmembrane helix</keyword>
<dbReference type="Gene3D" id="4.10.400.10">
    <property type="entry name" value="Low-density Lipoprotein Receptor"/>
    <property type="match status" value="3"/>
</dbReference>
<dbReference type="Pfam" id="PF00058">
    <property type="entry name" value="Ldl_recept_b"/>
    <property type="match status" value="9"/>
</dbReference>
<feature type="compositionally biased region" description="Polar residues" evidence="12">
    <location>
        <begin position="1605"/>
        <end position="1617"/>
    </location>
</feature>
<dbReference type="Pfam" id="PF14670">
    <property type="entry name" value="FXa_inhibition"/>
    <property type="match status" value="3"/>
</dbReference>
<feature type="compositionally biased region" description="Basic residues" evidence="12">
    <location>
        <begin position="1872"/>
        <end position="1883"/>
    </location>
</feature>
<evidence type="ECO:0000256" key="14">
    <source>
        <dbReference type="SAM" id="SignalP"/>
    </source>
</evidence>
<feature type="domain" description="EGF-like" evidence="15">
    <location>
        <begin position="1311"/>
        <end position="1348"/>
    </location>
</feature>
<dbReference type="PROSITE" id="PS50068">
    <property type="entry name" value="LDLRA_2"/>
    <property type="match status" value="3"/>
</dbReference>
<feature type="disulfide bond" evidence="10">
    <location>
        <begin position="1450"/>
        <end position="1462"/>
    </location>
</feature>
<feature type="disulfide bond" evidence="10">
    <location>
        <begin position="1433"/>
        <end position="1448"/>
    </location>
</feature>
<dbReference type="Gene3D" id="2.120.10.30">
    <property type="entry name" value="TolB, C-terminal domain"/>
    <property type="match status" value="5"/>
</dbReference>
<name>A0A6F9DKJ9_9ASCI</name>
<feature type="compositionally biased region" description="Basic residues" evidence="12">
    <location>
        <begin position="1720"/>
        <end position="1738"/>
    </location>
</feature>
<accession>A0A6F9DKJ9</accession>
<evidence type="ECO:0000256" key="12">
    <source>
        <dbReference type="SAM" id="MobiDB-lite"/>
    </source>
</evidence>
<keyword evidence="2" id="KW-0245">EGF-like domain</keyword>
<dbReference type="SUPFAM" id="SSF57424">
    <property type="entry name" value="LDL receptor-like module"/>
    <property type="match status" value="3"/>
</dbReference>
<comment type="subcellular location">
    <subcellularLocation>
        <location evidence="1">Membrane</location>
        <topology evidence="1">Single-pass membrane protein</topology>
    </subcellularLocation>
</comment>
<dbReference type="PROSITE" id="PS51120">
    <property type="entry name" value="LDLRB"/>
    <property type="match status" value="11"/>
</dbReference>
<evidence type="ECO:0000256" key="13">
    <source>
        <dbReference type="SAM" id="Phobius"/>
    </source>
</evidence>
<feature type="region of interest" description="Disordered" evidence="12">
    <location>
        <begin position="1688"/>
        <end position="1751"/>
    </location>
</feature>
<dbReference type="InterPro" id="IPR011042">
    <property type="entry name" value="6-blade_b-propeller_TolB-like"/>
</dbReference>
<feature type="repeat" description="LDL-receptor class B" evidence="11">
    <location>
        <begin position="779"/>
        <end position="821"/>
    </location>
</feature>
<dbReference type="SUPFAM" id="SSF57196">
    <property type="entry name" value="EGF/Laminin"/>
    <property type="match status" value="3"/>
</dbReference>
<feature type="domain" description="EGF-like" evidence="15">
    <location>
        <begin position="957"/>
        <end position="995"/>
    </location>
</feature>
<evidence type="ECO:0000256" key="4">
    <source>
        <dbReference type="ARBA" id="ARBA00022729"/>
    </source>
</evidence>
<reference evidence="16" key="1">
    <citation type="submission" date="2020-04" db="EMBL/GenBank/DDBJ databases">
        <authorList>
            <person name="Neveu A P."/>
        </authorList>
    </citation>
    <scope>NUCLEOTIDE SEQUENCE</scope>
    <source>
        <tissue evidence="16">Whole embryo</tissue>
    </source>
</reference>
<dbReference type="SMART" id="SM00192">
    <property type="entry name" value="LDLa"/>
    <property type="match status" value="3"/>
</dbReference>
<dbReference type="EMBL" id="LR787646">
    <property type="protein sequence ID" value="CAB3263508.1"/>
    <property type="molecule type" value="mRNA"/>
</dbReference>
<feature type="disulfide bond" evidence="10">
    <location>
        <begin position="1457"/>
        <end position="1475"/>
    </location>
</feature>
<evidence type="ECO:0000259" key="15">
    <source>
        <dbReference type="SMART" id="SM00181"/>
    </source>
</evidence>
<protein>
    <submittedName>
        <fullName evidence="16">LRP5/6 low-density lipoprotein receptor-related protein 6</fullName>
    </submittedName>
</protein>
<feature type="compositionally biased region" description="Pro residues" evidence="12">
    <location>
        <begin position="2013"/>
        <end position="2022"/>
    </location>
</feature>
<feature type="compositionally biased region" description="Acidic residues" evidence="12">
    <location>
        <begin position="1960"/>
        <end position="1976"/>
    </location>
</feature>
<evidence type="ECO:0000256" key="7">
    <source>
        <dbReference type="ARBA" id="ARBA00023157"/>
    </source>
</evidence>
<feature type="domain" description="EGF-like" evidence="15">
    <location>
        <begin position="343"/>
        <end position="382"/>
    </location>
</feature>
<feature type="repeat" description="LDL-receptor class B" evidence="11">
    <location>
        <begin position="1071"/>
        <end position="1115"/>
    </location>
</feature>
<gene>
    <name evidence="16" type="primary">Lrp6-002</name>
</gene>
<dbReference type="PANTHER" id="PTHR46513">
    <property type="entry name" value="VITELLOGENIN RECEPTOR-LIKE PROTEIN-RELATED-RELATED"/>
    <property type="match status" value="1"/>
</dbReference>
<feature type="region of interest" description="Disordered" evidence="12">
    <location>
        <begin position="238"/>
        <end position="276"/>
    </location>
</feature>
<feature type="domain" description="EGF-like" evidence="15">
    <location>
        <begin position="651"/>
        <end position="688"/>
    </location>
</feature>
<feature type="repeat" description="LDL-receptor class B" evidence="11">
    <location>
        <begin position="115"/>
        <end position="157"/>
    </location>
</feature>
<feature type="repeat" description="LDL-receptor class B" evidence="11">
    <location>
        <begin position="736"/>
        <end position="778"/>
    </location>
</feature>
<feature type="repeat" description="LDL-receptor class B" evidence="11">
    <location>
        <begin position="1219"/>
        <end position="1259"/>
    </location>
</feature>
<dbReference type="FunFam" id="2.120.10.30:FF:000001">
    <property type="entry name" value="Low-density lipoprotein receptor-related protein 6"/>
    <property type="match status" value="1"/>
</dbReference>
<dbReference type="SMART" id="SM00135">
    <property type="entry name" value="LY"/>
    <property type="match status" value="20"/>
</dbReference>
<keyword evidence="4 14" id="KW-0732">Signal</keyword>
<keyword evidence="13" id="KW-0812">Transmembrane</keyword>
<dbReference type="InterPro" id="IPR002172">
    <property type="entry name" value="LDrepeatLR_classA_rpt"/>
</dbReference>
<dbReference type="GO" id="GO:0016020">
    <property type="term" value="C:membrane"/>
    <property type="evidence" value="ECO:0007669"/>
    <property type="project" value="UniProtKB-SubCell"/>
</dbReference>
<proteinExistence type="evidence at transcript level"/>
<feature type="repeat" description="LDL-receptor class B" evidence="11">
    <location>
        <begin position="158"/>
        <end position="201"/>
    </location>
</feature>
<keyword evidence="8 16" id="KW-0675">Receptor</keyword>
<keyword evidence="7 10" id="KW-1015">Disulfide bond</keyword>
<dbReference type="InterPro" id="IPR036055">
    <property type="entry name" value="LDL_receptor-like_sf"/>
</dbReference>
<evidence type="ECO:0000256" key="2">
    <source>
        <dbReference type="ARBA" id="ARBA00022536"/>
    </source>
</evidence>
<keyword evidence="16" id="KW-0449">Lipoprotein</keyword>
<dbReference type="FunFam" id="2.120.10.30:FF:000012">
    <property type="entry name" value="Low density lipoprotein receptor-related protein 1"/>
    <property type="match status" value="1"/>
</dbReference>
<dbReference type="CDD" id="cd00112">
    <property type="entry name" value="LDLa"/>
    <property type="match status" value="3"/>
</dbReference>
<feature type="compositionally biased region" description="Basic and acidic residues" evidence="12">
    <location>
        <begin position="1939"/>
        <end position="1953"/>
    </location>
</feature>
<dbReference type="FunFam" id="2.120.10.30:FF:000241">
    <property type="entry name" value="Low-density lipoprotein receptor-related protein 6"/>
    <property type="match status" value="1"/>
</dbReference>
<feature type="disulfide bond" evidence="10">
    <location>
        <begin position="1373"/>
        <end position="1388"/>
    </location>
</feature>
<feature type="region of interest" description="Disordered" evidence="12">
    <location>
        <begin position="1860"/>
        <end position="1907"/>
    </location>
</feature>
<feature type="compositionally biased region" description="Polar residues" evidence="12">
    <location>
        <begin position="241"/>
        <end position="261"/>
    </location>
</feature>
<keyword evidence="3" id="KW-0254">Endocytosis</keyword>
<evidence type="ECO:0000256" key="9">
    <source>
        <dbReference type="ARBA" id="ARBA00023180"/>
    </source>
</evidence>
<dbReference type="InterPro" id="IPR000033">
    <property type="entry name" value="LDLR_classB_rpt"/>
</dbReference>
<feature type="repeat" description="LDL-receptor class B" evidence="11">
    <location>
        <begin position="516"/>
        <end position="560"/>
    </location>
</feature>
<dbReference type="PRINTS" id="PR00261">
    <property type="entry name" value="LDLRECEPTOR"/>
</dbReference>
<feature type="region of interest" description="Disordered" evidence="12">
    <location>
        <begin position="1582"/>
        <end position="1617"/>
    </location>
</feature>
<evidence type="ECO:0000256" key="11">
    <source>
        <dbReference type="PROSITE-ProRule" id="PRU00461"/>
    </source>
</evidence>
<feature type="region of interest" description="Disordered" evidence="12">
    <location>
        <begin position="1939"/>
        <end position="2022"/>
    </location>
</feature>
<evidence type="ECO:0000313" key="16">
    <source>
        <dbReference type="EMBL" id="CAB3263508.1"/>
    </source>
</evidence>
<dbReference type="InterPro" id="IPR050778">
    <property type="entry name" value="Cueball_EGF_LRP_Nidogen"/>
</dbReference>
<dbReference type="GO" id="GO:0006897">
    <property type="term" value="P:endocytosis"/>
    <property type="evidence" value="ECO:0007669"/>
    <property type="project" value="UniProtKB-KW"/>
</dbReference>
<feature type="transmembrane region" description="Helical" evidence="13">
    <location>
        <begin position="1523"/>
        <end position="1543"/>
    </location>
</feature>
<feature type="signal peptide" evidence="14">
    <location>
        <begin position="1"/>
        <end position="19"/>
    </location>
</feature>
<organism evidence="16">
    <name type="scientific">Phallusia mammillata</name>
    <dbReference type="NCBI Taxonomy" id="59560"/>
    <lineage>
        <taxon>Eukaryota</taxon>
        <taxon>Metazoa</taxon>
        <taxon>Chordata</taxon>
        <taxon>Tunicata</taxon>
        <taxon>Ascidiacea</taxon>
        <taxon>Phlebobranchia</taxon>
        <taxon>Ascidiidae</taxon>
        <taxon>Phallusia</taxon>
    </lineage>
</organism>
<dbReference type="SMART" id="SM00181">
    <property type="entry name" value="EGF"/>
    <property type="match status" value="4"/>
</dbReference>
<evidence type="ECO:0000256" key="6">
    <source>
        <dbReference type="ARBA" id="ARBA00023136"/>
    </source>
</evidence>
<dbReference type="Pfam" id="PF00057">
    <property type="entry name" value="Ldl_recept_a"/>
    <property type="match status" value="3"/>
</dbReference>
<feature type="repeat" description="LDL-receptor class B" evidence="11">
    <location>
        <begin position="430"/>
        <end position="472"/>
    </location>
</feature>
<keyword evidence="5" id="KW-0677">Repeat</keyword>
<evidence type="ECO:0000256" key="5">
    <source>
        <dbReference type="ARBA" id="ARBA00022737"/>
    </source>
</evidence>
<keyword evidence="6 13" id="KW-0472">Membrane</keyword>
<evidence type="ECO:0000256" key="3">
    <source>
        <dbReference type="ARBA" id="ARBA00022583"/>
    </source>
</evidence>